<dbReference type="Proteomes" id="UP001139307">
    <property type="component" value="Unassembled WGS sequence"/>
</dbReference>
<evidence type="ECO:0000313" key="2">
    <source>
        <dbReference type="EMBL" id="MCW0263455.1"/>
    </source>
</evidence>
<dbReference type="AlphaFoldDB" id="A0AAJ1CSK8"/>
<evidence type="ECO:0000313" key="3">
    <source>
        <dbReference type="Proteomes" id="UP001139307"/>
    </source>
</evidence>
<feature type="domain" description="DUF3944" evidence="1">
    <location>
        <begin position="3"/>
        <end position="36"/>
    </location>
</feature>
<evidence type="ECO:0000259" key="1">
    <source>
        <dbReference type="Pfam" id="PF13099"/>
    </source>
</evidence>
<reference evidence="2" key="1">
    <citation type="submission" date="2022-06" db="EMBL/GenBank/DDBJ databases">
        <title>Draft Genome Sequence of Fusobacterium vincentii Strain CNGBCC1850030, Isolated from Healthy Human Feces.</title>
        <authorList>
            <person name="Jing X."/>
            <person name="Liu C."/>
            <person name="Ye Y."/>
            <person name="Xu J."/>
            <person name="Huang H."/>
            <person name="Wang B."/>
            <person name="Wei J."/>
            <person name="Zhao J."/>
        </authorList>
    </citation>
    <scope>NUCLEOTIDE SEQUENCE</scope>
    <source>
        <strain evidence="2">CNGBCC1850030</strain>
    </source>
</reference>
<dbReference type="Pfam" id="PF13099">
    <property type="entry name" value="DUF3944"/>
    <property type="match status" value="1"/>
</dbReference>
<organism evidence="2 3">
    <name type="scientific">Fusobacterium vincentii</name>
    <name type="common">Fusobacterium nucleatum subsp. vincentii</name>
    <dbReference type="NCBI Taxonomy" id="155615"/>
    <lineage>
        <taxon>Bacteria</taxon>
        <taxon>Fusobacteriati</taxon>
        <taxon>Fusobacteriota</taxon>
        <taxon>Fusobacteriia</taxon>
        <taxon>Fusobacteriales</taxon>
        <taxon>Fusobacteriaceae</taxon>
        <taxon>Fusobacterium</taxon>
    </lineage>
</organism>
<accession>A0AAJ1CSK8</accession>
<gene>
    <name evidence="2" type="ORF">NLX61_03630</name>
</gene>
<sequence length="247" mass="28364">MSYVFDEDLEFLGKCSDEQLAKLAEIIINDDDGKFRRTEEVTETNEYKRYKENYSKYWEILVCDFQKFGGNTVANFVRQGKGVKYNEILTDILGSSFSNLSIFEKEKELLKRGFSTILSESDKEKRKLIAKEINFEGSDYKVETIIDFIDKRINDIDFDYKITNIILNSITTTRIDYALVKNLLFDSKNSKTNVATSGVEILATFTSTLVEPLLATVNRTLGEARRVTIPASIIIACLRKISNYEKK</sequence>
<name>A0AAJ1CSK8_FUSVC</name>
<dbReference type="RefSeq" id="WP_005912500.1">
    <property type="nucleotide sequence ID" value="NZ_CP056005.1"/>
</dbReference>
<comment type="caution">
    <text evidence="2">The sequence shown here is derived from an EMBL/GenBank/DDBJ whole genome shotgun (WGS) entry which is preliminary data.</text>
</comment>
<dbReference type="EMBL" id="JAMXTT010000003">
    <property type="protein sequence ID" value="MCW0263455.1"/>
    <property type="molecule type" value="Genomic_DNA"/>
</dbReference>
<dbReference type="InterPro" id="IPR025217">
    <property type="entry name" value="DUF3944"/>
</dbReference>
<protein>
    <submittedName>
        <fullName evidence="2">DUF3944 domain-containing protein</fullName>
    </submittedName>
</protein>
<proteinExistence type="predicted"/>